<gene>
    <name evidence="2" type="ORF">Pan54_13690</name>
</gene>
<dbReference type="Proteomes" id="UP000316095">
    <property type="component" value="Unassembled WGS sequence"/>
</dbReference>
<accession>A0A5C5XET4</accession>
<comment type="caution">
    <text evidence="2">The sequence shown here is derived from an EMBL/GenBank/DDBJ whole genome shotgun (WGS) entry which is preliminary data.</text>
</comment>
<dbReference type="EMBL" id="SJPG01000001">
    <property type="protein sequence ID" value="TWT60655.1"/>
    <property type="molecule type" value="Genomic_DNA"/>
</dbReference>
<organism evidence="2 3">
    <name type="scientific">Rubinisphaera italica</name>
    <dbReference type="NCBI Taxonomy" id="2527969"/>
    <lineage>
        <taxon>Bacteria</taxon>
        <taxon>Pseudomonadati</taxon>
        <taxon>Planctomycetota</taxon>
        <taxon>Planctomycetia</taxon>
        <taxon>Planctomycetales</taxon>
        <taxon>Planctomycetaceae</taxon>
        <taxon>Rubinisphaera</taxon>
    </lineage>
</organism>
<reference evidence="2 3" key="1">
    <citation type="submission" date="2019-02" db="EMBL/GenBank/DDBJ databases">
        <title>Deep-cultivation of Planctomycetes and their phenomic and genomic characterization uncovers novel biology.</title>
        <authorList>
            <person name="Wiegand S."/>
            <person name="Jogler M."/>
            <person name="Boedeker C."/>
            <person name="Pinto D."/>
            <person name="Vollmers J."/>
            <person name="Rivas-Marin E."/>
            <person name="Kohn T."/>
            <person name="Peeters S.H."/>
            <person name="Heuer A."/>
            <person name="Rast P."/>
            <person name="Oberbeckmann S."/>
            <person name="Bunk B."/>
            <person name="Jeske O."/>
            <person name="Meyerdierks A."/>
            <person name="Storesund J.E."/>
            <person name="Kallscheuer N."/>
            <person name="Luecker S."/>
            <person name="Lage O.M."/>
            <person name="Pohl T."/>
            <person name="Merkel B.J."/>
            <person name="Hornburger P."/>
            <person name="Mueller R.-W."/>
            <person name="Bruemmer F."/>
            <person name="Labrenz M."/>
            <person name="Spormann A.M."/>
            <person name="Op Den Camp H."/>
            <person name="Overmann J."/>
            <person name="Amann R."/>
            <person name="Jetten M.S.M."/>
            <person name="Mascher T."/>
            <person name="Medema M.H."/>
            <person name="Devos D.P."/>
            <person name="Kaster A.-K."/>
            <person name="Ovreas L."/>
            <person name="Rohde M."/>
            <person name="Galperin M.Y."/>
            <person name="Jogler C."/>
        </authorList>
    </citation>
    <scope>NUCLEOTIDE SEQUENCE [LARGE SCALE GENOMIC DNA]</scope>
    <source>
        <strain evidence="2 3">Pan54</strain>
    </source>
</reference>
<feature type="domain" description="DUF1559" evidence="1">
    <location>
        <begin position="24"/>
        <end position="166"/>
    </location>
</feature>
<dbReference type="InterPro" id="IPR027558">
    <property type="entry name" value="Pre_pil_HX9DG_C"/>
</dbReference>
<evidence type="ECO:0000313" key="3">
    <source>
        <dbReference type="Proteomes" id="UP000316095"/>
    </source>
</evidence>
<dbReference type="OrthoDB" id="264135at2"/>
<name>A0A5C5XET4_9PLAN</name>
<evidence type="ECO:0000259" key="1">
    <source>
        <dbReference type="Pfam" id="PF07596"/>
    </source>
</evidence>
<protein>
    <recommendedName>
        <fullName evidence="1">DUF1559 domain-containing protein</fullName>
    </recommendedName>
</protein>
<dbReference type="PANTHER" id="PTHR30093:SF2">
    <property type="entry name" value="TYPE II SECRETION SYSTEM PROTEIN H"/>
    <property type="match status" value="1"/>
</dbReference>
<dbReference type="RefSeq" id="WP_146502749.1">
    <property type="nucleotide sequence ID" value="NZ_SJPG01000001.1"/>
</dbReference>
<dbReference type="Pfam" id="PF07596">
    <property type="entry name" value="SBP_bac_10"/>
    <property type="match status" value="1"/>
</dbReference>
<evidence type="ECO:0000313" key="2">
    <source>
        <dbReference type="EMBL" id="TWT60655.1"/>
    </source>
</evidence>
<dbReference type="AlphaFoldDB" id="A0A5C5XET4"/>
<proteinExistence type="predicted"/>
<sequence>MLFRNLQTLEAIVIESTYAPTSYVTCTAKSGSFAAGGSQFQNNGDSVLFLNSKTKMRDITDGTSNTMVVAECRVGSQVRTENASGNPPVCPGSAGFNKRRGYSWFFADRMPAWSYSTIVGPNTNITECESSTGGTAVLGSRSEHKGGVQVLQCDGAVRFVSENIDLGTWRNLGHKSDGNVLGEF</sequence>
<dbReference type="NCBIfam" id="TIGR04294">
    <property type="entry name" value="pre_pil_HX9DG"/>
    <property type="match status" value="1"/>
</dbReference>
<dbReference type="PANTHER" id="PTHR30093">
    <property type="entry name" value="GENERAL SECRETION PATHWAY PROTEIN G"/>
    <property type="match status" value="1"/>
</dbReference>
<dbReference type="InterPro" id="IPR011453">
    <property type="entry name" value="DUF1559"/>
</dbReference>
<keyword evidence="3" id="KW-1185">Reference proteome</keyword>